<gene>
    <name evidence="3" type="ORF">BDFB_006563</name>
</gene>
<evidence type="ECO:0008006" key="5">
    <source>
        <dbReference type="Google" id="ProtNLM"/>
    </source>
</evidence>
<feature type="region of interest" description="Disordered" evidence="2">
    <location>
        <begin position="172"/>
        <end position="203"/>
    </location>
</feature>
<dbReference type="Proteomes" id="UP000292052">
    <property type="component" value="Unassembled WGS sequence"/>
</dbReference>
<reference evidence="3 4" key="1">
    <citation type="submission" date="2017-03" db="EMBL/GenBank/DDBJ databases">
        <title>Genome of the blue death feigning beetle - Asbolus verrucosus.</title>
        <authorList>
            <person name="Rider S.D."/>
        </authorList>
    </citation>
    <scope>NUCLEOTIDE SEQUENCE [LARGE SCALE GENOMIC DNA]</scope>
    <source>
        <strain evidence="3">Butters</strain>
        <tissue evidence="3">Head and leg muscle</tissue>
    </source>
</reference>
<accession>A0A482VN08</accession>
<evidence type="ECO:0000256" key="1">
    <source>
        <dbReference type="SAM" id="Coils"/>
    </source>
</evidence>
<evidence type="ECO:0000313" key="4">
    <source>
        <dbReference type="Proteomes" id="UP000292052"/>
    </source>
</evidence>
<protein>
    <recommendedName>
        <fullName evidence="5">Coiled-coil domain-containing protein 181</fullName>
    </recommendedName>
</protein>
<dbReference type="AlphaFoldDB" id="A0A482VN08"/>
<sequence length="421" mass="48757">MDLIVDKLQNGENEDDDYGSYFLQPASSPYNIAEKVQQANIDLFSSNNLTMEKTSRVTFKEQLTSYEPELLLTDDDVNSLESDPPEAELIPEGNQILEYKSSNVINLNIFDINEDEEEEEDDDDDDEEVIEDIEPEECEELTIKNITDDNKTDLFDEFNDEDTDKTDATVTVRISSSNEGKKSSSKRKKTRKKSPSFKPSKSGATLVECKSHCIERLDFDLSMSIKKLEIHEKPVKCPLLKLQRRKCCDENRARNPTNLPCYNGHRSEYGLSSAELEKRERRREIIKLKEQKRQELMREYKNRKNQQNEAVFCQWLKDVARRKVQKQKIDKCGNDRKQYFSPNVISFPTKVCEKATERPKTANEFVPRQNIKRTRRPHTSPACVFIEVPHKMLERGIHIGDLLVSNSNHAAKKMHILTVST</sequence>
<keyword evidence="4" id="KW-1185">Reference proteome</keyword>
<proteinExistence type="predicted"/>
<dbReference type="STRING" id="1661398.A0A482VN08"/>
<dbReference type="OrthoDB" id="8046612at2759"/>
<evidence type="ECO:0000256" key="2">
    <source>
        <dbReference type="SAM" id="MobiDB-lite"/>
    </source>
</evidence>
<organism evidence="3 4">
    <name type="scientific">Asbolus verrucosus</name>
    <name type="common">Desert ironclad beetle</name>
    <dbReference type="NCBI Taxonomy" id="1661398"/>
    <lineage>
        <taxon>Eukaryota</taxon>
        <taxon>Metazoa</taxon>
        <taxon>Ecdysozoa</taxon>
        <taxon>Arthropoda</taxon>
        <taxon>Hexapoda</taxon>
        <taxon>Insecta</taxon>
        <taxon>Pterygota</taxon>
        <taxon>Neoptera</taxon>
        <taxon>Endopterygota</taxon>
        <taxon>Coleoptera</taxon>
        <taxon>Polyphaga</taxon>
        <taxon>Cucujiformia</taxon>
        <taxon>Tenebrionidae</taxon>
        <taxon>Pimeliinae</taxon>
        <taxon>Asbolus</taxon>
    </lineage>
</organism>
<feature type="coiled-coil region" evidence="1">
    <location>
        <begin position="271"/>
        <end position="309"/>
    </location>
</feature>
<dbReference type="EMBL" id="QDEB01085230">
    <property type="protein sequence ID" value="RZC33839.1"/>
    <property type="molecule type" value="Genomic_DNA"/>
</dbReference>
<name>A0A482VN08_ASBVE</name>
<comment type="caution">
    <text evidence="3">The sequence shown here is derived from an EMBL/GenBank/DDBJ whole genome shotgun (WGS) entry which is preliminary data.</text>
</comment>
<feature type="compositionally biased region" description="Basic residues" evidence="2">
    <location>
        <begin position="183"/>
        <end position="195"/>
    </location>
</feature>
<evidence type="ECO:0000313" key="3">
    <source>
        <dbReference type="EMBL" id="RZC33839.1"/>
    </source>
</evidence>
<keyword evidence="1" id="KW-0175">Coiled coil</keyword>